<proteinExistence type="predicted"/>
<dbReference type="EMBL" id="CAKLCM010000002">
    <property type="protein sequence ID" value="CAH0526032.1"/>
    <property type="molecule type" value="Genomic_DNA"/>
</dbReference>
<evidence type="ECO:0000313" key="3">
    <source>
        <dbReference type="EMBL" id="CAH0526032.1"/>
    </source>
</evidence>
<dbReference type="RefSeq" id="WP_237484468.1">
    <property type="nucleotide sequence ID" value="NZ_CAKLCM010000002.1"/>
</dbReference>
<sequence>MDKQPESRDDQNEELVIIEEKDKKARLYIAIATALSLAAGGLIGAVITKSDWQQRYRLLNTQYQQQLSQTQQHQSELESQKLQIEADEQLKRRKVLDDALQTHQLELDKLQSEIKSLTAKNGALSKQLADKQQTIAVQQEQNNQLERKADMQSSMFGQSQEIFKRETELQSEIAKLNKEKQQLEKDKPKLEKQCNLYLEGTSWDARSDSCDRFDDLTARLSQINQMLQVHNMDLTHINALKQELGL</sequence>
<keyword evidence="1" id="KW-0175">Coiled coil</keyword>
<evidence type="ECO:0000256" key="1">
    <source>
        <dbReference type="SAM" id="Coils"/>
    </source>
</evidence>
<gene>
    <name evidence="3" type="ORF">VHP8226_01516</name>
</gene>
<organism evidence="3 4">
    <name type="scientific">Vibrio hippocampi</name>
    <dbReference type="NCBI Taxonomy" id="654686"/>
    <lineage>
        <taxon>Bacteria</taxon>
        <taxon>Pseudomonadati</taxon>
        <taxon>Pseudomonadota</taxon>
        <taxon>Gammaproteobacteria</taxon>
        <taxon>Vibrionales</taxon>
        <taxon>Vibrionaceae</taxon>
        <taxon>Vibrio</taxon>
    </lineage>
</organism>
<evidence type="ECO:0000256" key="2">
    <source>
        <dbReference type="SAM" id="Phobius"/>
    </source>
</evidence>
<evidence type="ECO:0000313" key="4">
    <source>
        <dbReference type="Proteomes" id="UP000838160"/>
    </source>
</evidence>
<keyword evidence="2" id="KW-1133">Transmembrane helix</keyword>
<accession>A0ABM8ZH62</accession>
<evidence type="ECO:0008006" key="5">
    <source>
        <dbReference type="Google" id="ProtNLM"/>
    </source>
</evidence>
<feature type="coiled-coil region" evidence="1">
    <location>
        <begin position="60"/>
        <end position="193"/>
    </location>
</feature>
<keyword evidence="2" id="KW-0812">Transmembrane</keyword>
<feature type="transmembrane region" description="Helical" evidence="2">
    <location>
        <begin position="27"/>
        <end position="47"/>
    </location>
</feature>
<keyword evidence="2" id="KW-0472">Membrane</keyword>
<dbReference type="Proteomes" id="UP000838160">
    <property type="component" value="Unassembled WGS sequence"/>
</dbReference>
<reference evidence="3" key="1">
    <citation type="submission" date="2021-12" db="EMBL/GenBank/DDBJ databases">
        <authorList>
            <person name="Rodrigo-Torres L."/>
            <person name="Arahal R. D."/>
            <person name="Lucena T."/>
        </authorList>
    </citation>
    <scope>NUCLEOTIDE SEQUENCE</scope>
    <source>
        <strain evidence="3">CECT 8226</strain>
    </source>
</reference>
<protein>
    <recommendedName>
        <fullName evidence="5">Chromosome partitioning protein ParA</fullName>
    </recommendedName>
</protein>
<comment type="caution">
    <text evidence="3">The sequence shown here is derived from an EMBL/GenBank/DDBJ whole genome shotgun (WGS) entry which is preliminary data.</text>
</comment>
<name>A0ABM8ZH62_9VIBR</name>
<keyword evidence="4" id="KW-1185">Reference proteome</keyword>